<evidence type="ECO:0000313" key="1">
    <source>
        <dbReference type="EMBL" id="PZD73365.1"/>
    </source>
</evidence>
<organism evidence="1 2">
    <name type="scientific">Acaryochloris thomasi RCC1774</name>
    <dbReference type="NCBI Taxonomy" id="1764569"/>
    <lineage>
        <taxon>Bacteria</taxon>
        <taxon>Bacillati</taxon>
        <taxon>Cyanobacteriota</taxon>
        <taxon>Cyanophyceae</taxon>
        <taxon>Acaryochloridales</taxon>
        <taxon>Acaryochloridaceae</taxon>
        <taxon>Acaryochloris</taxon>
        <taxon>Acaryochloris thomasi</taxon>
    </lineage>
</organism>
<comment type="caution">
    <text evidence="1">The sequence shown here is derived from an EMBL/GenBank/DDBJ whole genome shotgun (WGS) entry which is preliminary data.</text>
</comment>
<keyword evidence="2" id="KW-1185">Reference proteome</keyword>
<dbReference type="EMBL" id="PQWO01000006">
    <property type="protein sequence ID" value="PZD73365.1"/>
    <property type="molecule type" value="Genomic_DNA"/>
</dbReference>
<gene>
    <name evidence="1" type="ORF">C1752_02386</name>
</gene>
<accession>A0A2W1JPL8</accession>
<dbReference type="Proteomes" id="UP000248857">
    <property type="component" value="Unassembled WGS sequence"/>
</dbReference>
<name>A0A2W1JPL8_9CYAN</name>
<reference evidence="1 2" key="1">
    <citation type="journal article" date="2018" name="Sci. Rep.">
        <title>A novel species of the marine cyanobacterium Acaryochloris with a unique pigment content and lifestyle.</title>
        <authorList>
            <person name="Partensky F."/>
            <person name="Six C."/>
            <person name="Ratin M."/>
            <person name="Garczarek L."/>
            <person name="Vaulot D."/>
            <person name="Probert I."/>
            <person name="Calteau A."/>
            <person name="Gourvil P."/>
            <person name="Marie D."/>
            <person name="Grebert T."/>
            <person name="Bouchier C."/>
            <person name="Le Panse S."/>
            <person name="Gachenot M."/>
            <person name="Rodriguez F."/>
            <person name="Garrido J.L."/>
        </authorList>
    </citation>
    <scope>NUCLEOTIDE SEQUENCE [LARGE SCALE GENOMIC DNA]</scope>
    <source>
        <strain evidence="1 2">RCC1774</strain>
    </source>
</reference>
<protein>
    <submittedName>
        <fullName evidence="1">Uncharacterized protein</fullName>
    </submittedName>
</protein>
<evidence type="ECO:0000313" key="2">
    <source>
        <dbReference type="Proteomes" id="UP000248857"/>
    </source>
</evidence>
<sequence length="80" mass="8888">MIASLGRNTISSQRELEAQVLSTFYFRTRMAQRFVFATDVANAGVSLLTESLAKELALVRANVVAPYYAGKQRIHHSTTL</sequence>
<dbReference type="AlphaFoldDB" id="A0A2W1JPL8"/>
<proteinExistence type="predicted"/>